<reference evidence="1 2" key="1">
    <citation type="journal article" date="2021" name="BMC Genomics">
        <title>Datura genome reveals duplications of psychoactive alkaloid biosynthetic genes and high mutation rate following tissue culture.</title>
        <authorList>
            <person name="Rajewski A."/>
            <person name="Carter-House D."/>
            <person name="Stajich J."/>
            <person name="Litt A."/>
        </authorList>
    </citation>
    <scope>NUCLEOTIDE SEQUENCE [LARGE SCALE GENOMIC DNA]</scope>
    <source>
        <strain evidence="1">AR-01</strain>
    </source>
</reference>
<proteinExistence type="predicted"/>
<comment type="caution">
    <text evidence="1">The sequence shown here is derived from an EMBL/GenBank/DDBJ whole genome shotgun (WGS) entry which is preliminary data.</text>
</comment>
<dbReference type="PANTHER" id="PTHR32098:SF5">
    <property type="entry name" value="LYCOPENE BETA_EPSILON CYCLASE PROTEIN"/>
    <property type="match status" value="1"/>
</dbReference>
<dbReference type="EMBL" id="JACEIK010007966">
    <property type="protein sequence ID" value="MCE3050873.1"/>
    <property type="molecule type" value="Genomic_DNA"/>
</dbReference>
<name>A0ABS8WJ81_DATST</name>
<organism evidence="1 2">
    <name type="scientific">Datura stramonium</name>
    <name type="common">Jimsonweed</name>
    <name type="synonym">Common thornapple</name>
    <dbReference type="NCBI Taxonomy" id="4076"/>
    <lineage>
        <taxon>Eukaryota</taxon>
        <taxon>Viridiplantae</taxon>
        <taxon>Streptophyta</taxon>
        <taxon>Embryophyta</taxon>
        <taxon>Tracheophyta</taxon>
        <taxon>Spermatophyta</taxon>
        <taxon>Magnoliopsida</taxon>
        <taxon>eudicotyledons</taxon>
        <taxon>Gunneridae</taxon>
        <taxon>Pentapetalae</taxon>
        <taxon>asterids</taxon>
        <taxon>lamiids</taxon>
        <taxon>Solanales</taxon>
        <taxon>Solanaceae</taxon>
        <taxon>Solanoideae</taxon>
        <taxon>Datureae</taxon>
        <taxon>Datura</taxon>
    </lineage>
</organism>
<keyword evidence="2" id="KW-1185">Reference proteome</keyword>
<dbReference type="Proteomes" id="UP000823775">
    <property type="component" value="Unassembled WGS sequence"/>
</dbReference>
<gene>
    <name evidence="1" type="ORF">HAX54_048331</name>
</gene>
<accession>A0ABS8WJ81</accession>
<evidence type="ECO:0000313" key="2">
    <source>
        <dbReference type="Proteomes" id="UP000823775"/>
    </source>
</evidence>
<protein>
    <submittedName>
        <fullName evidence="1">Uncharacterized protein</fullName>
    </submittedName>
</protein>
<dbReference type="PANTHER" id="PTHR32098">
    <property type="entry name" value="LYCOPENE BETA/EPSILON CYCLASE PROTEIN"/>
    <property type="match status" value="1"/>
</dbReference>
<sequence>MALQLQLQPTGKMESSAPLLQLHLLGIEKRIMEGIAVSGEVGGAGGAYSYSALKALDQLWSKICSASAVVEEPQKVVSSVPGSFKDSEHIENLEEMFDIIREQEWNISKKELLELVEVGILTEDDIEEATAASFNPCDLPFLFGSPYKEQIFDLCKWTWGPVKLVEIVKKRFESLGGVTFEGYSVSNISVYQDAAVLQLKEGKTLVSRPHHWMHGQFFSYCKAD</sequence>
<evidence type="ECO:0000313" key="1">
    <source>
        <dbReference type="EMBL" id="MCE3050873.1"/>
    </source>
</evidence>